<proteinExistence type="predicted"/>
<name>A0A918ZU75_9ACTN</name>
<feature type="compositionally biased region" description="Basic residues" evidence="1">
    <location>
        <begin position="123"/>
        <end position="133"/>
    </location>
</feature>
<organism evidence="2 3">
    <name type="scientific">Streptomyces capitiformicae</name>
    <dbReference type="NCBI Taxonomy" id="2014920"/>
    <lineage>
        <taxon>Bacteria</taxon>
        <taxon>Bacillati</taxon>
        <taxon>Actinomycetota</taxon>
        <taxon>Actinomycetes</taxon>
        <taxon>Kitasatosporales</taxon>
        <taxon>Streptomycetaceae</taxon>
        <taxon>Streptomyces</taxon>
    </lineage>
</organism>
<dbReference type="EMBL" id="BNAT01000072">
    <property type="protein sequence ID" value="GHE68908.1"/>
    <property type="molecule type" value="Genomic_DNA"/>
</dbReference>
<protein>
    <submittedName>
        <fullName evidence="2">Uncharacterized protein</fullName>
    </submittedName>
</protein>
<accession>A0A918ZU75</accession>
<sequence length="172" mass="18441">MGGMYLSWATLRAERKEARTASHAARSTIYAAAVDGGRTRGGEKLRLLTKDGLASAAIELDRGQEEMGGMPKSVGRSGASHAMTVNETAIAMIRPKPDLHLVAGQPAEAIAAAQACRHARRDRQHHLLRHRGRPPGDGHVEEPRRGRCVGGHRPHRPGGGAAAAVHRDRQLL</sequence>
<comment type="caution">
    <text evidence="2">The sequence shown here is derived from an EMBL/GenBank/DDBJ whole genome shotgun (WGS) entry which is preliminary data.</text>
</comment>
<feature type="region of interest" description="Disordered" evidence="1">
    <location>
        <begin position="123"/>
        <end position="172"/>
    </location>
</feature>
<evidence type="ECO:0000313" key="3">
    <source>
        <dbReference type="Proteomes" id="UP000603227"/>
    </source>
</evidence>
<dbReference type="AlphaFoldDB" id="A0A918ZU75"/>
<reference evidence="2" key="1">
    <citation type="journal article" date="2014" name="Int. J. Syst. Evol. Microbiol.">
        <title>Complete genome sequence of Corynebacterium casei LMG S-19264T (=DSM 44701T), isolated from a smear-ripened cheese.</title>
        <authorList>
            <consortium name="US DOE Joint Genome Institute (JGI-PGF)"/>
            <person name="Walter F."/>
            <person name="Albersmeier A."/>
            <person name="Kalinowski J."/>
            <person name="Ruckert C."/>
        </authorList>
    </citation>
    <scope>NUCLEOTIDE SEQUENCE</scope>
    <source>
        <strain evidence="2">CGMCC 4.7403</strain>
    </source>
</reference>
<evidence type="ECO:0000313" key="2">
    <source>
        <dbReference type="EMBL" id="GHE68908.1"/>
    </source>
</evidence>
<evidence type="ECO:0000256" key="1">
    <source>
        <dbReference type="SAM" id="MobiDB-lite"/>
    </source>
</evidence>
<gene>
    <name evidence="2" type="ORF">GCM10017771_92620</name>
</gene>
<reference evidence="2" key="2">
    <citation type="submission" date="2020-09" db="EMBL/GenBank/DDBJ databases">
        <authorList>
            <person name="Sun Q."/>
            <person name="Zhou Y."/>
        </authorList>
    </citation>
    <scope>NUCLEOTIDE SEQUENCE</scope>
    <source>
        <strain evidence="2">CGMCC 4.7403</strain>
    </source>
</reference>
<feature type="compositionally biased region" description="Basic residues" evidence="1">
    <location>
        <begin position="146"/>
        <end position="156"/>
    </location>
</feature>
<keyword evidence="3" id="KW-1185">Reference proteome</keyword>
<feature type="compositionally biased region" description="Basic and acidic residues" evidence="1">
    <location>
        <begin position="134"/>
        <end position="145"/>
    </location>
</feature>
<dbReference type="Proteomes" id="UP000603227">
    <property type="component" value="Unassembled WGS sequence"/>
</dbReference>